<dbReference type="GO" id="GO:0004519">
    <property type="term" value="F:endonuclease activity"/>
    <property type="evidence" value="ECO:0007669"/>
    <property type="project" value="UniProtKB-KW"/>
</dbReference>
<proteinExistence type="predicted"/>
<feature type="domain" description="Endonuclease/exonuclease/phosphatase" evidence="1">
    <location>
        <begin position="5"/>
        <end position="257"/>
    </location>
</feature>
<evidence type="ECO:0000313" key="3">
    <source>
        <dbReference type="Proteomes" id="UP001185755"/>
    </source>
</evidence>
<dbReference type="SUPFAM" id="SSF56219">
    <property type="entry name" value="DNase I-like"/>
    <property type="match status" value="1"/>
</dbReference>
<evidence type="ECO:0000259" key="1">
    <source>
        <dbReference type="Pfam" id="PF03372"/>
    </source>
</evidence>
<dbReference type="InterPro" id="IPR036691">
    <property type="entry name" value="Endo/exonu/phosph_ase_sf"/>
</dbReference>
<sequence length="264" mass="29278">MKVISINAWGGAEHDVLIPWIRGVDADVLCVQEVTRTPGGSGWATFSDGERTLPQRLNLFDDISSVLKGYRSHFIAHDAGPVTDLDGTRWRQDFGIATWVRDDFPIGGLDARFVHSEFVNHVDWTVEDRPRAALTVTVRDPSSNRTVSVVQLHGLRDPAGKHDTPARADQARRLAAIVEQMHSTSDIVALCGDLNLLPTSATFQVLGRHGMIDLVGESDTRTSLYPKPIRSASYFLVSRLDAVRHFEVVQQPEVSDHRALLLEL</sequence>
<name>A0ABU4B9T6_9NOCA</name>
<dbReference type="InterPro" id="IPR005135">
    <property type="entry name" value="Endo/exonuclease/phosphatase"/>
</dbReference>
<keyword evidence="3" id="KW-1185">Reference proteome</keyword>
<accession>A0ABU4B9T6</accession>
<keyword evidence="2" id="KW-0378">Hydrolase</keyword>
<protein>
    <submittedName>
        <fullName evidence="2">Endonuclease/exonuclease/phosphatase family protein</fullName>
    </submittedName>
</protein>
<dbReference type="RefSeq" id="WP_317563646.1">
    <property type="nucleotide sequence ID" value="NZ_JAWLJX010000001.1"/>
</dbReference>
<comment type="caution">
    <text evidence="2">The sequence shown here is derived from an EMBL/GenBank/DDBJ whole genome shotgun (WGS) entry which is preliminary data.</text>
</comment>
<dbReference type="Pfam" id="PF03372">
    <property type="entry name" value="Exo_endo_phos"/>
    <property type="match status" value="1"/>
</dbReference>
<keyword evidence="2" id="KW-0540">Nuclease</keyword>
<dbReference type="EMBL" id="JAWLJX010000001">
    <property type="protein sequence ID" value="MDV6260942.1"/>
    <property type="molecule type" value="Genomic_DNA"/>
</dbReference>
<dbReference type="Proteomes" id="UP001185755">
    <property type="component" value="Unassembled WGS sequence"/>
</dbReference>
<reference evidence="2 3" key="1">
    <citation type="submission" date="2023-10" db="EMBL/GenBank/DDBJ databases">
        <title>Development of a sustainable strategy for remediation of hydrocarbon-contaminated territories based on the waste exchange concept.</title>
        <authorList>
            <person name="Krivoruchko A."/>
        </authorList>
    </citation>
    <scope>NUCLEOTIDE SEQUENCE [LARGE SCALE GENOMIC DNA]</scope>
    <source>
        <strain evidence="2 3">IEGM 1323</strain>
    </source>
</reference>
<evidence type="ECO:0000313" key="2">
    <source>
        <dbReference type="EMBL" id="MDV6260942.1"/>
    </source>
</evidence>
<keyword evidence="2" id="KW-0255">Endonuclease</keyword>
<dbReference type="Gene3D" id="3.60.10.10">
    <property type="entry name" value="Endonuclease/exonuclease/phosphatase"/>
    <property type="match status" value="1"/>
</dbReference>
<gene>
    <name evidence="2" type="ORF">R3P96_06280</name>
</gene>
<organism evidence="2 3">
    <name type="scientific">Rhodococcoides yunnanense</name>
    <dbReference type="NCBI Taxonomy" id="278209"/>
    <lineage>
        <taxon>Bacteria</taxon>
        <taxon>Bacillati</taxon>
        <taxon>Actinomycetota</taxon>
        <taxon>Actinomycetes</taxon>
        <taxon>Mycobacteriales</taxon>
        <taxon>Nocardiaceae</taxon>
        <taxon>Rhodococcoides</taxon>
    </lineage>
</organism>